<gene>
    <name evidence="3" type="ORF">ACFQ2T_02130</name>
</gene>
<feature type="coiled-coil region" evidence="1">
    <location>
        <begin position="179"/>
        <end position="302"/>
    </location>
</feature>
<keyword evidence="4" id="KW-1185">Reference proteome</keyword>
<organism evidence="3 4">
    <name type="scientific">Methylophilus flavus</name>
    <dbReference type="NCBI Taxonomy" id="640084"/>
    <lineage>
        <taxon>Bacteria</taxon>
        <taxon>Pseudomonadati</taxon>
        <taxon>Pseudomonadota</taxon>
        <taxon>Betaproteobacteria</taxon>
        <taxon>Nitrosomonadales</taxon>
        <taxon>Methylophilaceae</taxon>
        <taxon>Methylophilus</taxon>
    </lineage>
</organism>
<name>A0ABW3PAV9_9PROT</name>
<evidence type="ECO:0000259" key="2">
    <source>
        <dbReference type="Pfam" id="PF11740"/>
    </source>
</evidence>
<evidence type="ECO:0000313" key="4">
    <source>
        <dbReference type="Proteomes" id="UP001597206"/>
    </source>
</evidence>
<accession>A0ABW3PAV9</accession>
<dbReference type="Pfam" id="PF11740">
    <property type="entry name" value="KfrA_N"/>
    <property type="match status" value="1"/>
</dbReference>
<dbReference type="RefSeq" id="WP_379029843.1">
    <property type="nucleotide sequence ID" value="NZ_JBHTLN010000001.1"/>
</dbReference>
<keyword evidence="1" id="KW-0175">Coiled coil</keyword>
<dbReference type="Proteomes" id="UP001597206">
    <property type="component" value="Unassembled WGS sequence"/>
</dbReference>
<dbReference type="EMBL" id="JBHTLN010000001">
    <property type="protein sequence ID" value="MFD1121285.1"/>
    <property type="molecule type" value="Genomic_DNA"/>
</dbReference>
<dbReference type="InterPro" id="IPR021104">
    <property type="entry name" value="KfrA_DNA-bd_N"/>
</dbReference>
<reference evidence="4" key="1">
    <citation type="journal article" date="2019" name="Int. J. Syst. Evol. Microbiol.">
        <title>The Global Catalogue of Microorganisms (GCM) 10K type strain sequencing project: providing services to taxonomists for standard genome sequencing and annotation.</title>
        <authorList>
            <consortium name="The Broad Institute Genomics Platform"/>
            <consortium name="The Broad Institute Genome Sequencing Center for Infectious Disease"/>
            <person name="Wu L."/>
            <person name="Ma J."/>
        </authorList>
    </citation>
    <scope>NUCLEOTIDE SEQUENCE [LARGE SCALE GENOMIC DNA]</scope>
    <source>
        <strain evidence="4">CCUG 58411</strain>
    </source>
</reference>
<feature type="domain" description="KfrA N-terminal DNA-binding" evidence="2">
    <location>
        <begin position="33"/>
        <end position="142"/>
    </location>
</feature>
<keyword evidence="3" id="KW-0238">DNA-binding</keyword>
<protein>
    <submittedName>
        <fullName evidence="3">DNA-binding protein</fullName>
    </submittedName>
</protein>
<proteinExistence type="predicted"/>
<comment type="caution">
    <text evidence="3">The sequence shown here is derived from an EMBL/GenBank/DDBJ whole genome shotgun (WGS) entry which is preliminary data.</text>
</comment>
<evidence type="ECO:0000313" key="3">
    <source>
        <dbReference type="EMBL" id="MFD1121285.1"/>
    </source>
</evidence>
<evidence type="ECO:0000256" key="1">
    <source>
        <dbReference type="SAM" id="Coils"/>
    </source>
</evidence>
<sequence>MTPTHINETKLIQDVEVLRTQFPQVKDLYREVCRVMFFRYGIQPTANKLYQLVRKGTMSTPSQAVNNFWNELRLKNRVDIEHSGLPDTLREFAGEALSTLWKSAMEIAKQNVKEKHSAANSLESSNKLELESYKAQLKKLEALNIEQHSELVMIRKQLQDGEKRFLIDHQVSATQKETVKTLQNEKSSLEGSLKSINNEFSAELNKLHAALKLSEDKFRKLEAKSFVEVDRERQRAYKLEAEISELKKALLKEHAVTKSQSAKNQKLVNELRENVGMIKGQLKESQRQQLIASNKLKQIERKKPLLK</sequence>
<dbReference type="GO" id="GO:0003677">
    <property type="term" value="F:DNA binding"/>
    <property type="evidence" value="ECO:0007669"/>
    <property type="project" value="UniProtKB-KW"/>
</dbReference>